<name>A0A0D2Y1U4_FUSOF</name>
<reference evidence="2" key="1">
    <citation type="journal article" date="2012" name="Mol. Plant Microbe Interact.">
        <title>A highly conserved effector in Fusarium oxysporum is required for full virulence on Arabidopsis.</title>
        <authorList>
            <person name="Thatcher L.F."/>
            <person name="Gardiner D.M."/>
            <person name="Kazan K."/>
            <person name="Manners J."/>
        </authorList>
    </citation>
    <scope>NUCLEOTIDE SEQUENCE [LARGE SCALE GENOMIC DNA]</scope>
    <source>
        <strain evidence="2">Fo5176</strain>
    </source>
</reference>
<dbReference type="EnsemblFungi" id="FOXG_10237T0">
    <property type="protein sequence ID" value="FOXG_10237P0"/>
    <property type="gene ID" value="FOXG_10237"/>
</dbReference>
<protein>
    <submittedName>
        <fullName evidence="1">Uncharacterized protein</fullName>
    </submittedName>
</protein>
<evidence type="ECO:0000313" key="2">
    <source>
        <dbReference type="Proteomes" id="UP000002489"/>
    </source>
</evidence>
<proteinExistence type="predicted"/>
<accession>A0A0D2Y1U4</accession>
<dbReference type="AlphaFoldDB" id="A0A0D2Y1U4"/>
<sequence>MSDTVNSLNLWTVRKLSRVVNGLISETAPGKIPESSRGRDVYIIHWGVKPSGGTSFHYCLLVADPEPQNRHEPSADTTGVVFSWGSFGGRGHSWDNLVKSGGKSRQWPFDWDKEVAGRNTYKFIGCTTRSDSYIAGRMDAFGSYYNIAFNNCQQVTTDVAKELCGFVELQQMGDYIQANK</sequence>
<organism evidence="1 2">
    <name type="scientific">Fusarium oxysporum (strain Fo5176)</name>
    <name type="common">Fusarium vascular wilt</name>
    <dbReference type="NCBI Taxonomy" id="660025"/>
    <lineage>
        <taxon>Eukaryota</taxon>
        <taxon>Fungi</taxon>
        <taxon>Dikarya</taxon>
        <taxon>Ascomycota</taxon>
        <taxon>Pezizomycotina</taxon>
        <taxon>Sordariomycetes</taxon>
        <taxon>Hypocreomycetidae</taxon>
        <taxon>Hypocreales</taxon>
        <taxon>Nectriaceae</taxon>
        <taxon>Fusarium</taxon>
        <taxon>Fusarium oxysporum species complex</taxon>
    </lineage>
</organism>
<reference evidence="1" key="2">
    <citation type="submission" date="2025-08" db="UniProtKB">
        <authorList>
            <consortium name="EnsemblFungi"/>
        </authorList>
    </citation>
    <scope>IDENTIFICATION</scope>
    <source>
        <strain evidence="1">4287 / CBS 123668 / FGSC 9935 / NRRL 34936</strain>
    </source>
</reference>
<gene>
    <name evidence="1" type="primary">28951727</name>
</gene>
<dbReference type="Proteomes" id="UP000002489">
    <property type="component" value="Unassembled WGS sequence"/>
</dbReference>
<evidence type="ECO:0000313" key="1">
    <source>
        <dbReference type="EnsemblFungi" id="FOXG_10237P0"/>
    </source>
</evidence>
<dbReference type="VEuPathDB" id="FungiDB:FOXG_10237"/>